<sequence length="119" mass="13384">MRMPNAYEICLEANGCWRLIDPLPVIYPSTATSQQPRQQQPHPSSQPQCTTSSQNDFIQSNPSNTTNNNTASLPFTNTTNNEQQQIPTRSTAHKRERDENTSAGTYYCLFQLAHGNIIL</sequence>
<feature type="compositionally biased region" description="Low complexity" evidence="1">
    <location>
        <begin position="28"/>
        <end position="72"/>
    </location>
</feature>
<reference evidence="4" key="1">
    <citation type="submission" date="2017-02" db="UniProtKB">
        <authorList>
            <consortium name="WormBaseParasite"/>
        </authorList>
    </citation>
    <scope>IDENTIFICATION</scope>
</reference>
<dbReference type="AlphaFoldDB" id="A0A0M3JM10"/>
<evidence type="ECO:0000313" key="2">
    <source>
        <dbReference type="EMBL" id="VDK31967.1"/>
    </source>
</evidence>
<gene>
    <name evidence="2" type="ORF">ASIM_LOCUS8437</name>
</gene>
<accession>A0A0M3JM10</accession>
<protein>
    <submittedName>
        <fullName evidence="2 4">Uncharacterized protein</fullName>
    </submittedName>
</protein>
<keyword evidence="3" id="KW-1185">Reference proteome</keyword>
<evidence type="ECO:0000313" key="3">
    <source>
        <dbReference type="Proteomes" id="UP000267096"/>
    </source>
</evidence>
<organism evidence="4">
    <name type="scientific">Anisakis simplex</name>
    <name type="common">Herring worm</name>
    <dbReference type="NCBI Taxonomy" id="6269"/>
    <lineage>
        <taxon>Eukaryota</taxon>
        <taxon>Metazoa</taxon>
        <taxon>Ecdysozoa</taxon>
        <taxon>Nematoda</taxon>
        <taxon>Chromadorea</taxon>
        <taxon>Rhabditida</taxon>
        <taxon>Spirurina</taxon>
        <taxon>Ascaridomorpha</taxon>
        <taxon>Ascaridoidea</taxon>
        <taxon>Anisakidae</taxon>
        <taxon>Anisakis</taxon>
        <taxon>Anisakis simplex complex</taxon>
    </lineage>
</organism>
<dbReference type="EMBL" id="UYRR01022887">
    <property type="protein sequence ID" value="VDK31967.1"/>
    <property type="molecule type" value="Genomic_DNA"/>
</dbReference>
<name>A0A0M3JM10_ANISI</name>
<evidence type="ECO:0000256" key="1">
    <source>
        <dbReference type="SAM" id="MobiDB-lite"/>
    </source>
</evidence>
<dbReference type="Proteomes" id="UP000267096">
    <property type="component" value="Unassembled WGS sequence"/>
</dbReference>
<feature type="compositionally biased region" description="Polar residues" evidence="1">
    <location>
        <begin position="73"/>
        <end position="90"/>
    </location>
</feature>
<proteinExistence type="predicted"/>
<feature type="region of interest" description="Disordered" evidence="1">
    <location>
        <begin position="28"/>
        <end position="99"/>
    </location>
</feature>
<reference evidence="2 3" key="2">
    <citation type="submission" date="2018-11" db="EMBL/GenBank/DDBJ databases">
        <authorList>
            <consortium name="Pathogen Informatics"/>
        </authorList>
    </citation>
    <scope>NUCLEOTIDE SEQUENCE [LARGE SCALE GENOMIC DNA]</scope>
</reference>
<evidence type="ECO:0000313" key="4">
    <source>
        <dbReference type="WBParaSite" id="ASIM_0000869201-mRNA-1"/>
    </source>
</evidence>
<dbReference type="WBParaSite" id="ASIM_0000869201-mRNA-1">
    <property type="protein sequence ID" value="ASIM_0000869201-mRNA-1"/>
    <property type="gene ID" value="ASIM_0000869201"/>
</dbReference>